<evidence type="ECO:0000313" key="2">
    <source>
        <dbReference type="Proteomes" id="UP000050557"/>
    </source>
</evidence>
<name>A0A0N8RQ70_9PSED</name>
<organism evidence="1 2">
    <name type="scientific">Pseudomonas syringae pv. helianthi</name>
    <dbReference type="NCBI Taxonomy" id="251654"/>
    <lineage>
        <taxon>Bacteria</taxon>
        <taxon>Pseudomonadati</taxon>
        <taxon>Pseudomonadota</taxon>
        <taxon>Gammaproteobacteria</taxon>
        <taxon>Pseudomonadales</taxon>
        <taxon>Pseudomonadaceae</taxon>
        <taxon>Pseudomonas</taxon>
    </lineage>
</organism>
<accession>A0A0N8RQ70</accession>
<dbReference type="AlphaFoldDB" id="A0A0N8RQ70"/>
<dbReference type="PATRIC" id="fig|251654.3.peg.3254"/>
<dbReference type="Proteomes" id="UP000050557">
    <property type="component" value="Unassembled WGS sequence"/>
</dbReference>
<reference evidence="1 2" key="1">
    <citation type="submission" date="2015-09" db="EMBL/GenBank/DDBJ databases">
        <title>Genome announcement of multiple Pseudomonas syringae strains.</title>
        <authorList>
            <person name="Thakur S."/>
            <person name="Wang P.W."/>
            <person name="Gong Y."/>
            <person name="Weir B.S."/>
            <person name="Guttman D.S."/>
        </authorList>
    </citation>
    <scope>NUCLEOTIDE SEQUENCE [LARGE SCALE GENOMIC DNA]</scope>
    <source>
        <strain evidence="1 2">ICMP4531</strain>
    </source>
</reference>
<protein>
    <submittedName>
        <fullName evidence="1">Uncharacterized protein</fullName>
    </submittedName>
</protein>
<evidence type="ECO:0000313" key="1">
    <source>
        <dbReference type="EMBL" id="KPX50367.1"/>
    </source>
</evidence>
<comment type="caution">
    <text evidence="1">The sequence shown here is derived from an EMBL/GenBank/DDBJ whole genome shotgun (WGS) entry which is preliminary data.</text>
</comment>
<dbReference type="EMBL" id="LJQM01000003">
    <property type="protein sequence ID" value="KPX50367.1"/>
    <property type="molecule type" value="Genomic_DNA"/>
</dbReference>
<sequence length="58" mass="6959">MRSPEVSCGNWVIHTTIYDRSYIRAFILIHMHILCIKHINKLFTASHKQQNTYQKCIR</sequence>
<proteinExistence type="predicted"/>
<gene>
    <name evidence="1" type="ORF">ALO68_200017</name>
</gene>